<name>A0A8S1X129_9CILI</name>
<proteinExistence type="predicted"/>
<evidence type="ECO:0000313" key="1">
    <source>
        <dbReference type="EMBL" id="CAD8195834.1"/>
    </source>
</evidence>
<dbReference type="EMBL" id="CAJJDO010000110">
    <property type="protein sequence ID" value="CAD8195834.1"/>
    <property type="molecule type" value="Genomic_DNA"/>
</dbReference>
<protein>
    <submittedName>
        <fullName evidence="1">Uncharacterized protein</fullName>
    </submittedName>
</protein>
<reference evidence="1" key="1">
    <citation type="submission" date="2021-01" db="EMBL/GenBank/DDBJ databases">
        <authorList>
            <consortium name="Genoscope - CEA"/>
            <person name="William W."/>
        </authorList>
    </citation>
    <scope>NUCLEOTIDE SEQUENCE</scope>
</reference>
<dbReference type="AlphaFoldDB" id="A0A8S1X129"/>
<organism evidence="1 2">
    <name type="scientific">Paramecium pentaurelia</name>
    <dbReference type="NCBI Taxonomy" id="43138"/>
    <lineage>
        <taxon>Eukaryota</taxon>
        <taxon>Sar</taxon>
        <taxon>Alveolata</taxon>
        <taxon>Ciliophora</taxon>
        <taxon>Intramacronucleata</taxon>
        <taxon>Oligohymenophorea</taxon>
        <taxon>Peniculida</taxon>
        <taxon>Parameciidae</taxon>
        <taxon>Paramecium</taxon>
    </lineage>
</organism>
<gene>
    <name evidence="1" type="ORF">PPENT_87.1.T1100167</name>
</gene>
<comment type="caution">
    <text evidence="1">The sequence shown here is derived from an EMBL/GenBank/DDBJ whole genome shotgun (WGS) entry which is preliminary data.</text>
</comment>
<keyword evidence="2" id="KW-1185">Reference proteome</keyword>
<dbReference type="Proteomes" id="UP000689195">
    <property type="component" value="Unassembled WGS sequence"/>
</dbReference>
<accession>A0A8S1X129</accession>
<sequence length="84" mass="9754">MKSITTQVNFQFSSSNDFQKLGSLHGFWQNRIEIHSKIDACNNKGFIFVLIQIKTIPGLNSCIRHFSYFIIYLLYEGPILILNK</sequence>
<evidence type="ECO:0000313" key="2">
    <source>
        <dbReference type="Proteomes" id="UP000689195"/>
    </source>
</evidence>